<dbReference type="Proteomes" id="UP000239477">
    <property type="component" value="Chromosome"/>
</dbReference>
<dbReference type="PANTHER" id="PTHR42788">
    <property type="entry name" value="TAURINE IMPORT ATP-BINDING PROTEIN-RELATED"/>
    <property type="match status" value="1"/>
</dbReference>
<dbReference type="Gene3D" id="3.40.50.300">
    <property type="entry name" value="P-loop containing nucleotide triphosphate hydrolases"/>
    <property type="match status" value="1"/>
</dbReference>
<keyword evidence="4" id="KW-0547">Nucleotide-binding</keyword>
<evidence type="ECO:0000313" key="7">
    <source>
        <dbReference type="EMBL" id="AVJ29328.1"/>
    </source>
</evidence>
<keyword evidence="8" id="KW-1185">Reference proteome</keyword>
<accession>A0A2S0IBJ0</accession>
<dbReference type="RefSeq" id="WP_105240041.1">
    <property type="nucleotide sequence ID" value="NZ_CP023270.1"/>
</dbReference>
<keyword evidence="3" id="KW-0472">Membrane</keyword>
<comment type="similarity">
    <text evidence="1">Belongs to the ABC transporter superfamily.</text>
</comment>
<evidence type="ECO:0000256" key="2">
    <source>
        <dbReference type="ARBA" id="ARBA00022448"/>
    </source>
</evidence>
<dbReference type="GO" id="GO:0016887">
    <property type="term" value="F:ATP hydrolysis activity"/>
    <property type="evidence" value="ECO:0007669"/>
    <property type="project" value="InterPro"/>
</dbReference>
<feature type="domain" description="ABC transporter" evidence="6">
    <location>
        <begin position="24"/>
        <end position="260"/>
    </location>
</feature>
<reference evidence="7 8" key="1">
    <citation type="submission" date="2017-09" db="EMBL/GenBank/DDBJ databases">
        <title>Genomic, metabolic, and phenotypic characteristics of bacterial isolates from the natural microbiome of the model nematode Caenorhabditis elegans.</title>
        <authorList>
            <person name="Zimmermann J."/>
            <person name="Obeng N."/>
            <person name="Yang W."/>
            <person name="Obeng O."/>
            <person name="Kissoyan K."/>
            <person name="Pees B."/>
            <person name="Dirksen P."/>
            <person name="Hoppner M."/>
            <person name="Franke A."/>
            <person name="Rosenstiel P."/>
            <person name="Leippe M."/>
            <person name="Dierking K."/>
            <person name="Kaleta C."/>
            <person name="Schulenburg H."/>
        </authorList>
    </citation>
    <scope>NUCLEOTIDE SEQUENCE [LARGE SCALE GENOMIC DNA]</scope>
    <source>
        <strain evidence="7 8">MYb73</strain>
    </source>
</reference>
<dbReference type="Pfam" id="PF00005">
    <property type="entry name" value="ABC_tran"/>
    <property type="match status" value="1"/>
</dbReference>
<dbReference type="CDD" id="cd03293">
    <property type="entry name" value="ABC_NrtD_SsuB_transporters"/>
    <property type="match status" value="1"/>
</dbReference>
<sequence>MTDLSAIHHVHHISPDRQPASAAISLRKVSKRFARRDDTPLQVLEGIDLDIPHGHVIAILGASGCGKSTLLNLIAGLAHPDEGNILVEGASTAAYTDWRAVGYLFQDDRLLPWRTARDNVCFGLEATRLPRAERQARALAALEAVGLAGFASAYPHELSGGMRSRVALARSLVNEPRILLLDEPFSKLDPGTRAQMHAELLEIQASRGMTVVFVTHDVEEAVVLADQVVILQPRPGRIREIAPVTLDRPRAPSQPEVAELIRQLRVRV</sequence>
<dbReference type="InterPro" id="IPR050166">
    <property type="entry name" value="ABC_transporter_ATP-bind"/>
</dbReference>
<dbReference type="OrthoDB" id="9783039at2"/>
<dbReference type="AlphaFoldDB" id="A0A2S0IBJ0"/>
<evidence type="ECO:0000313" key="8">
    <source>
        <dbReference type="Proteomes" id="UP000239477"/>
    </source>
</evidence>
<dbReference type="InterPro" id="IPR017871">
    <property type="entry name" value="ABC_transporter-like_CS"/>
</dbReference>
<evidence type="ECO:0000256" key="1">
    <source>
        <dbReference type="ARBA" id="ARBA00005417"/>
    </source>
</evidence>
<keyword evidence="5 7" id="KW-0067">ATP-binding</keyword>
<dbReference type="InterPro" id="IPR027417">
    <property type="entry name" value="P-loop_NTPase"/>
</dbReference>
<gene>
    <name evidence="7" type="ORF">CLM73_20675</name>
</gene>
<dbReference type="InterPro" id="IPR003439">
    <property type="entry name" value="ABC_transporter-like_ATP-bd"/>
</dbReference>
<dbReference type="PROSITE" id="PS50893">
    <property type="entry name" value="ABC_TRANSPORTER_2"/>
    <property type="match status" value="1"/>
</dbReference>
<dbReference type="SUPFAM" id="SSF52540">
    <property type="entry name" value="P-loop containing nucleoside triphosphate hydrolases"/>
    <property type="match status" value="1"/>
</dbReference>
<keyword evidence="3" id="KW-1003">Cell membrane</keyword>
<dbReference type="SMART" id="SM00382">
    <property type="entry name" value="AAA"/>
    <property type="match status" value="1"/>
</dbReference>
<protein>
    <submittedName>
        <fullName evidence="7">Nitrate/sulfonate/bicarbonate ABC transporter ATP-binding protein</fullName>
    </submittedName>
</protein>
<evidence type="ECO:0000256" key="4">
    <source>
        <dbReference type="ARBA" id="ARBA00022741"/>
    </source>
</evidence>
<dbReference type="InterPro" id="IPR003593">
    <property type="entry name" value="AAA+_ATPase"/>
</dbReference>
<dbReference type="EMBL" id="CP023270">
    <property type="protein sequence ID" value="AVJ29328.1"/>
    <property type="molecule type" value="Genomic_DNA"/>
</dbReference>
<evidence type="ECO:0000256" key="5">
    <source>
        <dbReference type="ARBA" id="ARBA00022840"/>
    </source>
</evidence>
<name>A0A2S0IBJ0_9BURK</name>
<evidence type="ECO:0000256" key="3">
    <source>
        <dbReference type="ARBA" id="ARBA00022475"/>
    </source>
</evidence>
<proteinExistence type="inferred from homology"/>
<keyword evidence="2" id="KW-0813">Transport</keyword>
<dbReference type="GO" id="GO:0005524">
    <property type="term" value="F:ATP binding"/>
    <property type="evidence" value="ECO:0007669"/>
    <property type="project" value="UniProtKB-KW"/>
</dbReference>
<dbReference type="PROSITE" id="PS00211">
    <property type="entry name" value="ABC_TRANSPORTER_1"/>
    <property type="match status" value="1"/>
</dbReference>
<dbReference type="PANTHER" id="PTHR42788:SF13">
    <property type="entry name" value="ALIPHATIC SULFONATES IMPORT ATP-BINDING PROTEIN SSUB"/>
    <property type="match status" value="1"/>
</dbReference>
<organism evidence="7 8">
    <name type="scientific">Achromobacter spanius</name>
    <dbReference type="NCBI Taxonomy" id="217203"/>
    <lineage>
        <taxon>Bacteria</taxon>
        <taxon>Pseudomonadati</taxon>
        <taxon>Pseudomonadota</taxon>
        <taxon>Betaproteobacteria</taxon>
        <taxon>Burkholderiales</taxon>
        <taxon>Alcaligenaceae</taxon>
        <taxon>Achromobacter</taxon>
    </lineage>
</organism>
<evidence type="ECO:0000259" key="6">
    <source>
        <dbReference type="PROSITE" id="PS50893"/>
    </source>
</evidence>